<name>A0ABQ5E4A3_9ASTR</name>
<protein>
    <submittedName>
        <fullName evidence="1">Uncharacterized protein</fullName>
    </submittedName>
</protein>
<dbReference type="Proteomes" id="UP001151760">
    <property type="component" value="Unassembled WGS sequence"/>
</dbReference>
<organism evidence="1 2">
    <name type="scientific">Tanacetum coccineum</name>
    <dbReference type="NCBI Taxonomy" id="301880"/>
    <lineage>
        <taxon>Eukaryota</taxon>
        <taxon>Viridiplantae</taxon>
        <taxon>Streptophyta</taxon>
        <taxon>Embryophyta</taxon>
        <taxon>Tracheophyta</taxon>
        <taxon>Spermatophyta</taxon>
        <taxon>Magnoliopsida</taxon>
        <taxon>eudicotyledons</taxon>
        <taxon>Gunneridae</taxon>
        <taxon>Pentapetalae</taxon>
        <taxon>asterids</taxon>
        <taxon>campanulids</taxon>
        <taxon>Asterales</taxon>
        <taxon>Asteraceae</taxon>
        <taxon>Asteroideae</taxon>
        <taxon>Anthemideae</taxon>
        <taxon>Anthemidinae</taxon>
        <taxon>Tanacetum</taxon>
    </lineage>
</organism>
<comment type="caution">
    <text evidence="1">The sequence shown here is derived from an EMBL/GenBank/DDBJ whole genome shotgun (WGS) entry which is preliminary data.</text>
</comment>
<reference evidence="1" key="1">
    <citation type="journal article" date="2022" name="Int. J. Mol. Sci.">
        <title>Draft Genome of Tanacetum Coccineum: Genomic Comparison of Closely Related Tanacetum-Family Plants.</title>
        <authorList>
            <person name="Yamashiro T."/>
            <person name="Shiraishi A."/>
            <person name="Nakayama K."/>
            <person name="Satake H."/>
        </authorList>
    </citation>
    <scope>NUCLEOTIDE SEQUENCE</scope>
</reference>
<dbReference type="EMBL" id="BQNB010015895">
    <property type="protein sequence ID" value="GJT45374.1"/>
    <property type="molecule type" value="Genomic_DNA"/>
</dbReference>
<evidence type="ECO:0000313" key="1">
    <source>
        <dbReference type="EMBL" id="GJT45374.1"/>
    </source>
</evidence>
<evidence type="ECO:0000313" key="2">
    <source>
        <dbReference type="Proteomes" id="UP001151760"/>
    </source>
</evidence>
<gene>
    <name evidence="1" type="ORF">Tco_0954089</name>
</gene>
<reference evidence="1" key="2">
    <citation type="submission" date="2022-01" db="EMBL/GenBank/DDBJ databases">
        <authorList>
            <person name="Yamashiro T."/>
            <person name="Shiraishi A."/>
            <person name="Satake H."/>
            <person name="Nakayama K."/>
        </authorList>
    </citation>
    <scope>NUCLEOTIDE SEQUENCE</scope>
</reference>
<sequence>MPRNDEGLTASSTLHASTSAAANRCLPAASLRNRQWLAATVRLHVACGEALVVSVPNRLLPSTSRHICPYLVLTANLAKRAEFLLLTLMINQQDPVTLPTPYTFISPFSKLLPSEISKTDPHPEEEALTCPEIENCHGFGADS</sequence>
<proteinExistence type="predicted"/>
<accession>A0ABQ5E4A3</accession>
<keyword evidence="2" id="KW-1185">Reference proteome</keyword>